<evidence type="ECO:0000313" key="3">
    <source>
        <dbReference type="Proteomes" id="UP000626026"/>
    </source>
</evidence>
<dbReference type="PANTHER" id="PTHR30137:SF15">
    <property type="entry name" value="BLL6902 PROTEIN"/>
    <property type="match status" value="1"/>
</dbReference>
<sequence>MSGFRLGFLTHLENDAEPRELFRRFVDLFVAAEQLGFDAGWVAQHHFEDGRHGPGAAASPLVFLAAVAENTRHIRLGTAVVTVPLENPIRLAEDAATLDVLSGGRVELGVSSGFDAPSFQAFGVKLEQKRELTSAGVAQLTRAWRGEPLWEGGPLVHPRSPDLANRLWQGIFSHEGARFAAQAGSNLLLNRATYGYEGRTDHVQRPWADSYLGAWKANPALTGRTPRIGLSRLVFPAQDKRTAMAQLEAGALRMAQKMVAQGRFPPGLDLEGYLARLHAFYGHPDEIITALQDEQTLPIATDILCQVNPGVPGFDATLRALELIATEIAPALGWKPRRAAQAA</sequence>
<dbReference type="EMBL" id="JACTVA010000001">
    <property type="protein sequence ID" value="MBC9205328.1"/>
    <property type="molecule type" value="Genomic_DNA"/>
</dbReference>
<dbReference type="InterPro" id="IPR050766">
    <property type="entry name" value="Bact_Lucif_Oxidored"/>
</dbReference>
<dbReference type="SUPFAM" id="SSF51679">
    <property type="entry name" value="Bacterial luciferase-like"/>
    <property type="match status" value="1"/>
</dbReference>
<reference evidence="2 3" key="1">
    <citation type="journal article" date="2013" name="Int. J. Syst. Evol. Microbiol.">
        <title>Roseomonas aerophila sp. nov., isolated from air.</title>
        <authorList>
            <person name="Kim S.J."/>
            <person name="Weon H.Y."/>
            <person name="Ahn J.H."/>
            <person name="Hong S.B."/>
            <person name="Seok S.J."/>
            <person name="Whang K.S."/>
            <person name="Kwon S.W."/>
        </authorList>
    </citation>
    <scope>NUCLEOTIDE SEQUENCE [LARGE SCALE GENOMIC DNA]</scope>
    <source>
        <strain evidence="2 3">NBRC 108923</strain>
    </source>
</reference>
<dbReference type="InterPro" id="IPR036661">
    <property type="entry name" value="Luciferase-like_sf"/>
</dbReference>
<dbReference type="PANTHER" id="PTHR30137">
    <property type="entry name" value="LUCIFERASE-LIKE MONOOXYGENASE"/>
    <property type="match status" value="1"/>
</dbReference>
<name>A0ABR7RFX5_9PROT</name>
<evidence type="ECO:0000259" key="1">
    <source>
        <dbReference type="Pfam" id="PF00296"/>
    </source>
</evidence>
<feature type="domain" description="Luciferase-like" evidence="1">
    <location>
        <begin position="18"/>
        <end position="268"/>
    </location>
</feature>
<dbReference type="RefSeq" id="WP_187782501.1">
    <property type="nucleotide sequence ID" value="NZ_JACTVA010000001.1"/>
</dbReference>
<dbReference type="Pfam" id="PF00296">
    <property type="entry name" value="Bac_luciferase"/>
    <property type="match status" value="1"/>
</dbReference>
<dbReference type="Gene3D" id="3.20.20.30">
    <property type="entry name" value="Luciferase-like domain"/>
    <property type="match status" value="1"/>
</dbReference>
<dbReference type="InterPro" id="IPR011251">
    <property type="entry name" value="Luciferase-like_dom"/>
</dbReference>
<dbReference type="Proteomes" id="UP000626026">
    <property type="component" value="Unassembled WGS sequence"/>
</dbReference>
<evidence type="ECO:0000313" key="2">
    <source>
        <dbReference type="EMBL" id="MBC9205328.1"/>
    </source>
</evidence>
<proteinExistence type="predicted"/>
<organism evidence="2 3">
    <name type="scientific">Teichococcus aerophilus</name>
    <dbReference type="NCBI Taxonomy" id="1224513"/>
    <lineage>
        <taxon>Bacteria</taxon>
        <taxon>Pseudomonadati</taxon>
        <taxon>Pseudomonadota</taxon>
        <taxon>Alphaproteobacteria</taxon>
        <taxon>Acetobacterales</taxon>
        <taxon>Roseomonadaceae</taxon>
        <taxon>Roseomonas</taxon>
    </lineage>
</organism>
<accession>A0ABR7RFX5</accession>
<protein>
    <submittedName>
        <fullName evidence="2">LLM class flavin-dependent oxidoreductase</fullName>
    </submittedName>
</protein>
<comment type="caution">
    <text evidence="2">The sequence shown here is derived from an EMBL/GenBank/DDBJ whole genome shotgun (WGS) entry which is preliminary data.</text>
</comment>
<gene>
    <name evidence="2" type="ORF">IBL26_00655</name>
</gene>
<keyword evidence="3" id="KW-1185">Reference proteome</keyword>